<evidence type="ECO:0000313" key="5">
    <source>
        <dbReference type="EMBL" id="QBR90450.1"/>
    </source>
</evidence>
<reference evidence="5 6" key="1">
    <citation type="submission" date="2019-03" db="EMBL/GenBank/DDBJ databases">
        <authorList>
            <person name="Dong K."/>
        </authorList>
    </citation>
    <scope>NUCLEOTIDE SEQUENCE [LARGE SCALE GENOMIC DNA]</scope>
    <source>
        <strain evidence="6">dk512</strain>
    </source>
</reference>
<feature type="domain" description="HTH araC/xylS-type" evidence="4">
    <location>
        <begin position="172"/>
        <end position="273"/>
    </location>
</feature>
<organism evidence="5 6">
    <name type="scientific">Microbacterium wangchenii</name>
    <dbReference type="NCBI Taxonomy" id="2541726"/>
    <lineage>
        <taxon>Bacteria</taxon>
        <taxon>Bacillati</taxon>
        <taxon>Actinomycetota</taxon>
        <taxon>Actinomycetes</taxon>
        <taxon>Micrococcales</taxon>
        <taxon>Microbacteriaceae</taxon>
        <taxon>Microbacterium</taxon>
    </lineage>
</organism>
<dbReference type="Pfam" id="PF12833">
    <property type="entry name" value="HTH_18"/>
    <property type="match status" value="1"/>
</dbReference>
<evidence type="ECO:0000256" key="2">
    <source>
        <dbReference type="ARBA" id="ARBA00023125"/>
    </source>
</evidence>
<dbReference type="InterPro" id="IPR009057">
    <property type="entry name" value="Homeodomain-like_sf"/>
</dbReference>
<evidence type="ECO:0000313" key="6">
    <source>
        <dbReference type="Proteomes" id="UP000295748"/>
    </source>
</evidence>
<gene>
    <name evidence="5" type="ORF">E4K62_18245</name>
</gene>
<dbReference type="Gene3D" id="1.10.10.60">
    <property type="entry name" value="Homeodomain-like"/>
    <property type="match status" value="1"/>
</dbReference>
<keyword evidence="2" id="KW-0238">DNA-binding</keyword>
<dbReference type="InterPro" id="IPR050204">
    <property type="entry name" value="AraC_XylS_family_regulators"/>
</dbReference>
<dbReference type="PROSITE" id="PS01124">
    <property type="entry name" value="HTH_ARAC_FAMILY_2"/>
    <property type="match status" value="1"/>
</dbReference>
<protein>
    <submittedName>
        <fullName evidence="5">AraC family transcriptional regulator</fullName>
    </submittedName>
</protein>
<keyword evidence="3" id="KW-0804">Transcription</keyword>
<dbReference type="InterPro" id="IPR046532">
    <property type="entry name" value="DUF6597"/>
</dbReference>
<keyword evidence="6" id="KW-1185">Reference proteome</keyword>
<dbReference type="SMART" id="SM00342">
    <property type="entry name" value="HTH_ARAC"/>
    <property type="match status" value="1"/>
</dbReference>
<evidence type="ECO:0000259" key="4">
    <source>
        <dbReference type="PROSITE" id="PS01124"/>
    </source>
</evidence>
<evidence type="ECO:0000256" key="3">
    <source>
        <dbReference type="ARBA" id="ARBA00023163"/>
    </source>
</evidence>
<dbReference type="EMBL" id="CP038266">
    <property type="protein sequence ID" value="QBR90450.1"/>
    <property type="molecule type" value="Genomic_DNA"/>
</dbReference>
<sequence length="286" mass="30944">MSARRTRAISASERTGVLQPANLARFDARWIVPPDDVREIVDTYWAVRWHLDAGESIAQRIIDHPSVTFSIEHGDVDAPFVVTSARSHAWTRTLAGRGDVFAIRLRPAGLAVLSDLDPASLGPEQELTAALDARAHALLERIASAPDPARRAELADALVRARLAERPLRASQRIANAALEALTAQPHVQRIHDVAALLGTSERTLQRALRTHVGRGPGEIARRIRLQEVVRCLSVADGDIAGIAVDLGYVDQAHLTNEFRRVAGVTPGAYVEALARTQAALRGPAA</sequence>
<dbReference type="SUPFAM" id="SSF46689">
    <property type="entry name" value="Homeodomain-like"/>
    <property type="match status" value="1"/>
</dbReference>
<keyword evidence="1" id="KW-0805">Transcription regulation</keyword>
<name>A0ABX5SW84_9MICO</name>
<dbReference type="InterPro" id="IPR018062">
    <property type="entry name" value="HTH_AraC-typ_CS"/>
</dbReference>
<dbReference type="PROSITE" id="PS00041">
    <property type="entry name" value="HTH_ARAC_FAMILY_1"/>
    <property type="match status" value="1"/>
</dbReference>
<dbReference type="InterPro" id="IPR018060">
    <property type="entry name" value="HTH_AraC"/>
</dbReference>
<dbReference type="RefSeq" id="WP_135070459.1">
    <property type="nucleotide sequence ID" value="NZ_CP038266.1"/>
</dbReference>
<dbReference type="Pfam" id="PF20240">
    <property type="entry name" value="DUF6597"/>
    <property type="match status" value="1"/>
</dbReference>
<accession>A0ABX5SW84</accession>
<proteinExistence type="predicted"/>
<dbReference type="PANTHER" id="PTHR46796">
    <property type="entry name" value="HTH-TYPE TRANSCRIPTIONAL ACTIVATOR RHAS-RELATED"/>
    <property type="match status" value="1"/>
</dbReference>
<dbReference type="PANTHER" id="PTHR46796:SF15">
    <property type="entry name" value="BLL1074 PROTEIN"/>
    <property type="match status" value="1"/>
</dbReference>
<evidence type="ECO:0000256" key="1">
    <source>
        <dbReference type="ARBA" id="ARBA00023015"/>
    </source>
</evidence>
<dbReference type="Proteomes" id="UP000295748">
    <property type="component" value="Chromosome"/>
</dbReference>